<dbReference type="InterPro" id="IPR017853">
    <property type="entry name" value="GH"/>
</dbReference>
<feature type="compositionally biased region" description="Basic and acidic residues" evidence="2">
    <location>
        <begin position="611"/>
        <end position="621"/>
    </location>
</feature>
<dbReference type="Pfam" id="PF00703">
    <property type="entry name" value="Glyco_hydro_2"/>
    <property type="match status" value="1"/>
</dbReference>
<evidence type="ECO:0000256" key="2">
    <source>
        <dbReference type="SAM" id="MobiDB-lite"/>
    </source>
</evidence>
<evidence type="ECO:0000259" key="4">
    <source>
        <dbReference type="Pfam" id="PF02836"/>
    </source>
</evidence>
<dbReference type="Pfam" id="PF02836">
    <property type="entry name" value="Glyco_hydro_2_C"/>
    <property type="match status" value="1"/>
</dbReference>
<evidence type="ECO:0000256" key="1">
    <source>
        <dbReference type="ARBA" id="ARBA00007401"/>
    </source>
</evidence>
<evidence type="ECO:0000259" key="3">
    <source>
        <dbReference type="Pfam" id="PF00703"/>
    </source>
</evidence>
<feature type="domain" description="Glycoside hydrolase family 2 immunoglobulin-like beta-sandwich" evidence="3">
    <location>
        <begin position="195"/>
        <end position="300"/>
    </location>
</feature>
<dbReference type="InterPro" id="IPR006102">
    <property type="entry name" value="Ig-like_GH2"/>
</dbReference>
<name>A0ABU1SEY8_9MICO</name>
<dbReference type="PANTHER" id="PTHR42732">
    <property type="entry name" value="BETA-GALACTOSIDASE"/>
    <property type="match status" value="1"/>
</dbReference>
<dbReference type="SUPFAM" id="SSF49785">
    <property type="entry name" value="Galactose-binding domain-like"/>
    <property type="match status" value="1"/>
</dbReference>
<dbReference type="InterPro" id="IPR006103">
    <property type="entry name" value="Glyco_hydro_2_cat"/>
</dbReference>
<organism evidence="5 6">
    <name type="scientific">Microbacterium resistens</name>
    <dbReference type="NCBI Taxonomy" id="156977"/>
    <lineage>
        <taxon>Bacteria</taxon>
        <taxon>Bacillati</taxon>
        <taxon>Actinomycetota</taxon>
        <taxon>Actinomycetes</taxon>
        <taxon>Micrococcales</taxon>
        <taxon>Microbacteriaceae</taxon>
        <taxon>Microbacterium</taxon>
    </lineage>
</organism>
<dbReference type="Gene3D" id="3.20.20.80">
    <property type="entry name" value="Glycosidases"/>
    <property type="match status" value="1"/>
</dbReference>
<protein>
    <submittedName>
        <fullName evidence="5">Beta-galactosidase/beta-glucuronidase</fullName>
    </submittedName>
</protein>
<dbReference type="Gene3D" id="2.60.120.260">
    <property type="entry name" value="Galactose-binding domain-like"/>
    <property type="match status" value="1"/>
</dbReference>
<comment type="caution">
    <text evidence="5">The sequence shown here is derived from an EMBL/GenBank/DDBJ whole genome shotgun (WGS) entry which is preliminary data.</text>
</comment>
<dbReference type="PANTHER" id="PTHR42732:SF3">
    <property type="entry name" value="HYDROLASE"/>
    <property type="match status" value="1"/>
</dbReference>
<dbReference type="Proteomes" id="UP001259347">
    <property type="component" value="Unassembled WGS sequence"/>
</dbReference>
<dbReference type="RefSeq" id="WP_310021725.1">
    <property type="nucleotide sequence ID" value="NZ_JAVDUM010000012.1"/>
</dbReference>
<evidence type="ECO:0000313" key="6">
    <source>
        <dbReference type="Proteomes" id="UP001259347"/>
    </source>
</evidence>
<reference evidence="5 6" key="1">
    <citation type="submission" date="2023-07" db="EMBL/GenBank/DDBJ databases">
        <title>Sorghum-associated microbial communities from plants grown in Nebraska, USA.</title>
        <authorList>
            <person name="Schachtman D."/>
        </authorList>
    </citation>
    <scope>NUCLEOTIDE SEQUENCE [LARGE SCALE GENOMIC DNA]</scope>
    <source>
        <strain evidence="5 6">2980</strain>
    </source>
</reference>
<accession>A0ABU1SEY8</accession>
<dbReference type="SUPFAM" id="SSF49303">
    <property type="entry name" value="beta-Galactosidase/glucuronidase domain"/>
    <property type="match status" value="1"/>
</dbReference>
<dbReference type="InterPro" id="IPR051913">
    <property type="entry name" value="GH2_Domain-Containing"/>
</dbReference>
<evidence type="ECO:0000313" key="5">
    <source>
        <dbReference type="EMBL" id="MDR6868175.1"/>
    </source>
</evidence>
<feature type="domain" description="Glycoside hydrolase family 2 catalytic" evidence="4">
    <location>
        <begin position="307"/>
        <end position="469"/>
    </location>
</feature>
<sequence>MLHDLRTPASRQDGSYPRPQLVRAHWADLTGTWGFAFDPEDVGVRDGWAHDPAPFTREIVVPYPPESPASGIGDTGYHRVLWYRRAVPAEEVAASGHGTGRTLLLHFGAVDHRADVWIDGEHVGHHEGGHTPFTVDVPEGASGGFEIVVRAEDDPQDLAQPRGKQDWALRRHVVWYDRTSGIWQPVWLESVPHLHVRSLTWRTDVADAVVSLDVELSSRPAPGTRLEVVLHRDGERIAAQTTEIGETRTTVVLPLAVLRNGQALDEWLWTPERPTLLDATIELAAPDEDPDHIDSYLGIRSVGTEGGRILLNDRPTTVRAVLSQGYWPQTHLAAPSADALRAEAQLIKDLGFTSVRVHQKIEDPRFLYWADRIGLLVWAEMPSVYEFSDVAVSRLVQEWTEAVRRDASHPSIVVWVPLNESWGADRIAQDPRQRELARTLYHLTRTLDDSRLVVSNDGWEHTRSDLFTVHDYENDAAVLRARYGAEVSVRAALDGIAPNGRRMLVGTDEESRDTASKPVLLSEFGGVSIDPADDDAWGYRLVDSREALEEHLTGIFAAVHASEALAGWCYTQLTDTAQETNGLVDENREPKIPLPRLRGLVSGTPQPRPAEPARRIEAAES</sequence>
<comment type="similarity">
    <text evidence="1">Belongs to the glycosyl hydrolase 2 family.</text>
</comment>
<dbReference type="InterPro" id="IPR008979">
    <property type="entry name" value="Galactose-bd-like_sf"/>
</dbReference>
<dbReference type="EMBL" id="JAVDUM010000012">
    <property type="protein sequence ID" value="MDR6868175.1"/>
    <property type="molecule type" value="Genomic_DNA"/>
</dbReference>
<keyword evidence="6" id="KW-1185">Reference proteome</keyword>
<dbReference type="InterPro" id="IPR036156">
    <property type="entry name" value="Beta-gal/glucu_dom_sf"/>
</dbReference>
<proteinExistence type="inferred from homology"/>
<dbReference type="SUPFAM" id="SSF51445">
    <property type="entry name" value="(Trans)glycosidases"/>
    <property type="match status" value="1"/>
</dbReference>
<gene>
    <name evidence="5" type="ORF">J2Y69_002786</name>
</gene>
<feature type="region of interest" description="Disordered" evidence="2">
    <location>
        <begin position="580"/>
        <end position="621"/>
    </location>
</feature>